<comment type="similarity">
    <text evidence="1">Belongs to the glycosyl hydrolase 38 family.</text>
</comment>
<dbReference type="InterPro" id="IPR011330">
    <property type="entry name" value="Glyco_hydro/deAcase_b/a-brl"/>
</dbReference>
<evidence type="ECO:0000256" key="1">
    <source>
        <dbReference type="ARBA" id="ARBA00009792"/>
    </source>
</evidence>
<dbReference type="Pfam" id="PF17677">
    <property type="entry name" value="Glyco_hydro38C2"/>
    <property type="match status" value="1"/>
</dbReference>
<keyword evidence="3 6" id="KW-0378">Hydrolase</keyword>
<dbReference type="GO" id="GO:0046872">
    <property type="term" value="F:metal ion binding"/>
    <property type="evidence" value="ECO:0007669"/>
    <property type="project" value="UniProtKB-KW"/>
</dbReference>
<protein>
    <submittedName>
        <fullName evidence="6">Mannosylglycerate hydrolase</fullName>
    </submittedName>
</protein>
<dbReference type="InterPro" id="IPR000602">
    <property type="entry name" value="Glyco_hydro_38_N"/>
</dbReference>
<reference evidence="7" key="1">
    <citation type="submission" date="2015-11" db="EMBL/GenBank/DDBJ databases">
        <authorList>
            <person name="Varghese N."/>
        </authorList>
    </citation>
    <scope>NUCLEOTIDE SEQUENCE [LARGE SCALE GENOMIC DNA]</scope>
    <source>
        <strain evidence="7">JGI-23</strain>
    </source>
</reference>
<dbReference type="Pfam" id="PF09261">
    <property type="entry name" value="Alpha-mann_mid"/>
    <property type="match status" value="1"/>
</dbReference>
<dbReference type="GO" id="GO:0006013">
    <property type="term" value="P:mannose metabolic process"/>
    <property type="evidence" value="ECO:0007669"/>
    <property type="project" value="InterPro"/>
</dbReference>
<evidence type="ECO:0000256" key="2">
    <source>
        <dbReference type="ARBA" id="ARBA00022723"/>
    </source>
</evidence>
<keyword evidence="7" id="KW-1185">Reference proteome</keyword>
<dbReference type="EMBL" id="CZVW01000026">
    <property type="protein sequence ID" value="CUT04635.1"/>
    <property type="molecule type" value="Genomic_DNA"/>
</dbReference>
<dbReference type="Gene3D" id="3.20.110.10">
    <property type="entry name" value="Glycoside hydrolase 38, N terminal domain"/>
    <property type="match status" value="1"/>
</dbReference>
<dbReference type="Pfam" id="PF01074">
    <property type="entry name" value="Glyco_hydro_38N"/>
    <property type="match status" value="1"/>
</dbReference>
<dbReference type="AlphaFoldDB" id="A0A0N7MYM2"/>
<gene>
    <name evidence="6" type="ORF">JGI23_01768</name>
</gene>
<dbReference type="PANTHER" id="PTHR46017:SF2">
    <property type="entry name" value="MANNOSYLGLYCERATE HYDROLASE"/>
    <property type="match status" value="1"/>
</dbReference>
<evidence type="ECO:0000256" key="4">
    <source>
        <dbReference type="ARBA" id="ARBA00023295"/>
    </source>
</evidence>
<dbReference type="Gene3D" id="2.60.40.2210">
    <property type="match status" value="1"/>
</dbReference>
<dbReference type="GO" id="GO:0009313">
    <property type="term" value="P:oligosaccharide catabolic process"/>
    <property type="evidence" value="ECO:0007669"/>
    <property type="project" value="TreeGrafter"/>
</dbReference>
<sequence>MHKYTGILVSHTHWDRAWYWSFQLMRARLVEVIDQILDVLESDKNFKCFVLDGQTAIIEDYLEVKPENRERIKRLVSKKKLVIGPWYVLMDEFLESPEAMIRNLLLGKRVCDELGTTMKEGYIPDSFGHIVSLPKILVGFGIRSVIFTRGMGKEYEELGNEFWWEASDGSKVLAIYQRDGYWNAGCLGFDYGWGDYRFEKPDFKTALEKIKRSFEKLKQGAKTKFILFNNGTDHAPIQPEIPEILKFINKNLNELKLIHGSFSDFVDCVLSSKSNLKTFKGELNKNYHHLIVQSVYSTRIYLKQKNFLCQSLLEKYAEPLSAILFVETGENFAPLILTAWKTLLKNHPHDDICGCGVDEIHKDMENRFKQVEELAKFIIWQASDRISSMVKTQKDAEILFVFNPLNFEIKEIVKAKLYLDEQKFKNGFKLLDTNGNEIEFKITSREREFVMGILKGDFKNVFEIEFISDLPAFGYKIFYIVPEKSEKNFTIQSQSQRVKHAVIENEFFKVKVSEDGTFEIEDKRNGAVYKNLNLFEDDEDAGDEYTYSHAENCQKIYSTDFKPKISIFEKTSFKNTIKIEYEFKLPKSLTSDFKRREEERVVCKLRTFVTLYAGIDRVDVKTEFENNVKDHRLRVLFPTGIRTKSHFVDAHFEILKRLNPYLDAEVLNPNEKPYTTRHQNAFVCLTDGSIGLMIANRGLPEYEILSSESGDVIALTLLRSVGYLSRKSLHRVQQAGPQIQTPDAQCLGKHVFEYSIIPINGDFKKSIPKAYSFAFEPLALQKSDNYPHQKILDESLSFLKIDSEKIVLSAIKIAEDGKGIIVRFYNISSSEEKFNLKLYRKFNIFISNLKEEKIKKIASSKSEVELTIKANAILTLYLSTSQGSS</sequence>
<dbReference type="SMART" id="SM00872">
    <property type="entry name" value="Alpha-mann_mid"/>
    <property type="match status" value="1"/>
</dbReference>
<dbReference type="Gene3D" id="2.70.98.30">
    <property type="entry name" value="Golgi alpha-mannosidase II, domain 4"/>
    <property type="match status" value="1"/>
</dbReference>
<evidence type="ECO:0000259" key="5">
    <source>
        <dbReference type="SMART" id="SM00872"/>
    </source>
</evidence>
<dbReference type="SUPFAM" id="SSF88713">
    <property type="entry name" value="Glycoside hydrolase/deacetylase"/>
    <property type="match status" value="1"/>
</dbReference>
<dbReference type="InterPro" id="IPR011682">
    <property type="entry name" value="Glyco_hydro_38_C"/>
</dbReference>
<dbReference type="GO" id="GO:0004559">
    <property type="term" value="F:alpha-mannosidase activity"/>
    <property type="evidence" value="ECO:0007669"/>
    <property type="project" value="InterPro"/>
</dbReference>
<proteinExistence type="inferred from homology"/>
<keyword evidence="4" id="KW-0326">Glycosidase</keyword>
<dbReference type="InterPro" id="IPR011013">
    <property type="entry name" value="Gal_mutarotase_sf_dom"/>
</dbReference>
<dbReference type="SUPFAM" id="SSF74650">
    <property type="entry name" value="Galactose mutarotase-like"/>
    <property type="match status" value="1"/>
</dbReference>
<evidence type="ECO:0000256" key="3">
    <source>
        <dbReference type="ARBA" id="ARBA00022801"/>
    </source>
</evidence>
<keyword evidence="2" id="KW-0479">Metal-binding</keyword>
<dbReference type="OrthoDB" id="9772207at2"/>
<dbReference type="Gene3D" id="2.60.40.2220">
    <property type="match status" value="1"/>
</dbReference>
<dbReference type="Proteomes" id="UP000199197">
    <property type="component" value="Unassembled WGS sequence"/>
</dbReference>
<dbReference type="PANTHER" id="PTHR46017">
    <property type="entry name" value="ALPHA-MANNOSIDASE 2C1"/>
    <property type="match status" value="1"/>
</dbReference>
<dbReference type="GO" id="GO:0030246">
    <property type="term" value="F:carbohydrate binding"/>
    <property type="evidence" value="ECO:0007669"/>
    <property type="project" value="InterPro"/>
</dbReference>
<dbReference type="InterPro" id="IPR041147">
    <property type="entry name" value="GH38_C"/>
</dbReference>
<evidence type="ECO:0000313" key="6">
    <source>
        <dbReference type="EMBL" id="CUT04635.1"/>
    </source>
</evidence>
<dbReference type="InterPro" id="IPR027291">
    <property type="entry name" value="Glyco_hydro_38_N_sf"/>
</dbReference>
<organism evidence="6 7">
    <name type="scientific">Candidatus Chryseopegocella kryptomonas</name>
    <dbReference type="NCBI Taxonomy" id="1633643"/>
    <lineage>
        <taxon>Bacteria</taxon>
        <taxon>Pseudomonadati</taxon>
        <taxon>Candidatus Kryptoniota</taxon>
        <taxon>Candidatus Chryseopegocella</taxon>
    </lineage>
</organism>
<evidence type="ECO:0000313" key="7">
    <source>
        <dbReference type="Proteomes" id="UP000199197"/>
    </source>
</evidence>
<dbReference type="InterPro" id="IPR015341">
    <property type="entry name" value="Glyco_hydro_38_cen"/>
</dbReference>
<accession>A0A0N7MYM2</accession>
<dbReference type="Gene3D" id="1.20.1270.50">
    <property type="entry name" value="Glycoside hydrolase family 38, central domain"/>
    <property type="match status" value="1"/>
</dbReference>
<dbReference type="Pfam" id="PF07748">
    <property type="entry name" value="Glyco_hydro_38C"/>
    <property type="match status" value="1"/>
</dbReference>
<dbReference type="InterPro" id="IPR028995">
    <property type="entry name" value="Glyco_hydro_57/38_cen_sf"/>
</dbReference>
<name>A0A0N7MYM2_9BACT</name>
<feature type="domain" description="Glycoside hydrolase family 38 central" evidence="5">
    <location>
        <begin position="295"/>
        <end position="368"/>
    </location>
</feature>
<dbReference type="SUPFAM" id="SSF88688">
    <property type="entry name" value="Families 57/38 glycoside transferase middle domain"/>
    <property type="match status" value="1"/>
</dbReference>
<dbReference type="RefSeq" id="WP_092350939.1">
    <property type="nucleotide sequence ID" value="NZ_CZVW01000026.1"/>
</dbReference>
<dbReference type="InterPro" id="IPR037094">
    <property type="entry name" value="Glyco_hydro_38_cen_sf"/>
</dbReference>